<keyword evidence="2 5" id="KW-0812">Transmembrane</keyword>
<accession>A0ABP4BDY6</accession>
<protein>
    <submittedName>
        <fullName evidence="7">MDR family MFS transporter</fullName>
    </submittedName>
</protein>
<evidence type="ECO:0000256" key="2">
    <source>
        <dbReference type="ARBA" id="ARBA00022692"/>
    </source>
</evidence>
<feature type="transmembrane region" description="Helical" evidence="5">
    <location>
        <begin position="408"/>
        <end position="433"/>
    </location>
</feature>
<comment type="subcellular location">
    <subcellularLocation>
        <location evidence="1">Cell membrane</location>
        <topology evidence="1">Multi-pass membrane protein</topology>
    </subcellularLocation>
</comment>
<feature type="transmembrane region" description="Helical" evidence="5">
    <location>
        <begin position="281"/>
        <end position="305"/>
    </location>
</feature>
<evidence type="ECO:0000256" key="1">
    <source>
        <dbReference type="ARBA" id="ARBA00004651"/>
    </source>
</evidence>
<evidence type="ECO:0000259" key="6">
    <source>
        <dbReference type="PROSITE" id="PS50850"/>
    </source>
</evidence>
<feature type="transmembrane region" description="Helical" evidence="5">
    <location>
        <begin position="61"/>
        <end position="80"/>
    </location>
</feature>
<dbReference type="Proteomes" id="UP001500665">
    <property type="component" value="Unassembled WGS sequence"/>
</dbReference>
<evidence type="ECO:0000313" key="7">
    <source>
        <dbReference type="EMBL" id="GAA0949743.1"/>
    </source>
</evidence>
<organism evidence="7 8">
    <name type="scientific">Actinocorallia libanotica</name>
    <dbReference type="NCBI Taxonomy" id="46162"/>
    <lineage>
        <taxon>Bacteria</taxon>
        <taxon>Bacillati</taxon>
        <taxon>Actinomycetota</taxon>
        <taxon>Actinomycetes</taxon>
        <taxon>Streptosporangiales</taxon>
        <taxon>Thermomonosporaceae</taxon>
        <taxon>Actinocorallia</taxon>
    </lineage>
</organism>
<sequence length="515" mass="53433">MTETSDPPLAAPRAAVPLTHRQIVEVVLGLVAMLFTAMVSSTIVSTALPTIIGALGGSQRAYTWVFTASLLAMTVTTPLWGKLSDLYDKKRMLQLAGAVFLLGSLWAGLARGVPELLAARALQGLGVGGLVALTQSVMGAIISPRERGRYNGYLASAMAVSTISGPLIGGLLVDTAGWRWCFFAIVPFSVAGLVLIQRFLKLEPLRRETRIDGWGALFISIAAGLPLVWVSFAGRDFPWVSGASALFLAGTLAALVLSVLVERRHPEPVVPPRVILERTTVLAVVASVSVGITQFGGSVFLSQYFQIARGFSPTAAGLLMLPAIAGNLVGSTVSGRLITRTGVWKRYLLVGAVLLTAGLGLMGTLDHTTPVWLAGAYMALMGLGTGALLQNLVLAVQNTVDLPDVGTASAVVAFFRSLGGTMGITALGALLAVQVADRVREGLAAAGLAGQAGPDGLDLSGLPGPVLHVVRDAHADAIGVVFLATAALGLVTLLAVCLIPERELRTTVARTTGRG</sequence>
<feature type="transmembrane region" description="Helical" evidence="5">
    <location>
        <begin position="371"/>
        <end position="396"/>
    </location>
</feature>
<evidence type="ECO:0000313" key="8">
    <source>
        <dbReference type="Proteomes" id="UP001500665"/>
    </source>
</evidence>
<dbReference type="SUPFAM" id="SSF103473">
    <property type="entry name" value="MFS general substrate transporter"/>
    <property type="match status" value="1"/>
</dbReference>
<dbReference type="EMBL" id="BAAAHH010000009">
    <property type="protein sequence ID" value="GAA0949743.1"/>
    <property type="molecule type" value="Genomic_DNA"/>
</dbReference>
<keyword evidence="3 5" id="KW-1133">Transmembrane helix</keyword>
<keyword evidence="8" id="KW-1185">Reference proteome</keyword>
<keyword evidence="4 5" id="KW-0472">Membrane</keyword>
<name>A0ABP4BDY6_9ACTN</name>
<feature type="transmembrane region" description="Helical" evidence="5">
    <location>
        <begin position="311"/>
        <end position="335"/>
    </location>
</feature>
<evidence type="ECO:0000256" key="4">
    <source>
        <dbReference type="ARBA" id="ARBA00023136"/>
    </source>
</evidence>
<feature type="transmembrane region" description="Helical" evidence="5">
    <location>
        <begin position="212"/>
        <end position="233"/>
    </location>
</feature>
<dbReference type="Pfam" id="PF07690">
    <property type="entry name" value="MFS_1"/>
    <property type="match status" value="1"/>
</dbReference>
<feature type="transmembrane region" description="Helical" evidence="5">
    <location>
        <begin position="477"/>
        <end position="500"/>
    </location>
</feature>
<dbReference type="RefSeq" id="WP_344240566.1">
    <property type="nucleotide sequence ID" value="NZ_BAAAHH010000009.1"/>
</dbReference>
<dbReference type="PANTHER" id="PTHR23501:SF197">
    <property type="entry name" value="COMD"/>
    <property type="match status" value="1"/>
</dbReference>
<feature type="transmembrane region" description="Helical" evidence="5">
    <location>
        <begin position="92"/>
        <end position="109"/>
    </location>
</feature>
<feature type="transmembrane region" description="Helical" evidence="5">
    <location>
        <begin position="347"/>
        <end position="365"/>
    </location>
</feature>
<dbReference type="PROSITE" id="PS50850">
    <property type="entry name" value="MFS"/>
    <property type="match status" value="1"/>
</dbReference>
<reference evidence="8" key="1">
    <citation type="journal article" date="2019" name="Int. J. Syst. Evol. Microbiol.">
        <title>The Global Catalogue of Microorganisms (GCM) 10K type strain sequencing project: providing services to taxonomists for standard genome sequencing and annotation.</title>
        <authorList>
            <consortium name="The Broad Institute Genomics Platform"/>
            <consortium name="The Broad Institute Genome Sequencing Center for Infectious Disease"/>
            <person name="Wu L."/>
            <person name="Ma J."/>
        </authorList>
    </citation>
    <scope>NUCLEOTIDE SEQUENCE [LARGE SCALE GENOMIC DNA]</scope>
    <source>
        <strain evidence="8">JCM 10696</strain>
    </source>
</reference>
<dbReference type="InterPro" id="IPR020846">
    <property type="entry name" value="MFS_dom"/>
</dbReference>
<dbReference type="InterPro" id="IPR036259">
    <property type="entry name" value="MFS_trans_sf"/>
</dbReference>
<feature type="transmembrane region" description="Helical" evidence="5">
    <location>
        <begin position="121"/>
        <end position="141"/>
    </location>
</feature>
<gene>
    <name evidence="7" type="ORF">GCM10009550_27460</name>
</gene>
<dbReference type="PRINTS" id="PR01036">
    <property type="entry name" value="TCRTETB"/>
</dbReference>
<feature type="domain" description="Major facilitator superfamily (MFS) profile" evidence="6">
    <location>
        <begin position="26"/>
        <end position="504"/>
    </location>
</feature>
<dbReference type="InterPro" id="IPR011701">
    <property type="entry name" value="MFS"/>
</dbReference>
<dbReference type="Gene3D" id="1.20.1720.10">
    <property type="entry name" value="Multidrug resistance protein D"/>
    <property type="match status" value="1"/>
</dbReference>
<dbReference type="CDD" id="cd17502">
    <property type="entry name" value="MFS_Azr1_MDR_like"/>
    <property type="match status" value="1"/>
</dbReference>
<feature type="transmembrane region" description="Helical" evidence="5">
    <location>
        <begin position="239"/>
        <end position="261"/>
    </location>
</feature>
<evidence type="ECO:0000256" key="3">
    <source>
        <dbReference type="ARBA" id="ARBA00022989"/>
    </source>
</evidence>
<dbReference type="Gene3D" id="1.20.1250.20">
    <property type="entry name" value="MFS general substrate transporter like domains"/>
    <property type="match status" value="1"/>
</dbReference>
<dbReference type="PANTHER" id="PTHR23501">
    <property type="entry name" value="MAJOR FACILITATOR SUPERFAMILY"/>
    <property type="match status" value="1"/>
</dbReference>
<proteinExistence type="predicted"/>
<feature type="transmembrane region" description="Helical" evidence="5">
    <location>
        <begin position="153"/>
        <end position="171"/>
    </location>
</feature>
<feature type="transmembrane region" description="Helical" evidence="5">
    <location>
        <begin position="26"/>
        <end position="55"/>
    </location>
</feature>
<evidence type="ECO:0000256" key="5">
    <source>
        <dbReference type="SAM" id="Phobius"/>
    </source>
</evidence>
<comment type="caution">
    <text evidence="7">The sequence shown here is derived from an EMBL/GenBank/DDBJ whole genome shotgun (WGS) entry which is preliminary data.</text>
</comment>
<feature type="transmembrane region" description="Helical" evidence="5">
    <location>
        <begin position="177"/>
        <end position="200"/>
    </location>
</feature>